<keyword evidence="1" id="KW-0813">Transport</keyword>
<dbReference type="Proteomes" id="UP000526501">
    <property type="component" value="Unassembled WGS sequence"/>
</dbReference>
<feature type="domain" description="ABC transporter" evidence="10">
    <location>
        <begin position="7"/>
        <end position="231"/>
    </location>
</feature>
<accession>A0A7X1B6W9</accession>
<gene>
    <name evidence="12" type="primary">modC</name>
    <name evidence="12" type="ORF">H5P27_12140</name>
</gene>
<dbReference type="SUPFAM" id="SSF50331">
    <property type="entry name" value="MOP-like"/>
    <property type="match status" value="1"/>
</dbReference>
<keyword evidence="4" id="KW-0997">Cell inner membrane</keyword>
<keyword evidence="7" id="KW-1278">Translocase</keyword>
<keyword evidence="8" id="KW-0472">Membrane</keyword>
<dbReference type="GO" id="GO:0016887">
    <property type="term" value="F:ATP hydrolysis activity"/>
    <property type="evidence" value="ECO:0007669"/>
    <property type="project" value="InterPro"/>
</dbReference>
<evidence type="ECO:0000313" key="12">
    <source>
        <dbReference type="EMBL" id="MBC2606794.1"/>
    </source>
</evidence>
<dbReference type="InterPro" id="IPR008995">
    <property type="entry name" value="Mo/tungstate-bd_C_term_dom"/>
</dbReference>
<reference evidence="12 13" key="1">
    <citation type="submission" date="2020-07" db="EMBL/GenBank/DDBJ databases">
        <authorList>
            <person name="Feng X."/>
        </authorList>
    </citation>
    <scope>NUCLEOTIDE SEQUENCE [LARGE SCALE GENOMIC DNA]</scope>
    <source>
        <strain evidence="12 13">JCM23202</strain>
    </source>
</reference>
<dbReference type="SUPFAM" id="SSF52540">
    <property type="entry name" value="P-loop containing nucleoside triphosphate hydrolases"/>
    <property type="match status" value="1"/>
</dbReference>
<organism evidence="12 13">
    <name type="scientific">Pelagicoccus albus</name>
    <dbReference type="NCBI Taxonomy" id="415222"/>
    <lineage>
        <taxon>Bacteria</taxon>
        <taxon>Pseudomonadati</taxon>
        <taxon>Verrucomicrobiota</taxon>
        <taxon>Opitutia</taxon>
        <taxon>Puniceicoccales</taxon>
        <taxon>Pelagicoccaceae</taxon>
        <taxon>Pelagicoccus</taxon>
    </lineage>
</organism>
<evidence type="ECO:0000256" key="3">
    <source>
        <dbReference type="ARBA" id="ARBA00022505"/>
    </source>
</evidence>
<sequence length="355" mass="38568">MKIDFDIQLQKGSFQLEAKGSIPSGSVTALIGPSGSGKSTLLRCLAGLEPGAKGQITIGEEPWLSSETELPTHLRRIGYVFQHAALFEHLSVSQNLQYARKRAQGEAQHSLPEIAAAIQITPLLERQVDTLSGGERQRVAIARAIASNPKLMLLDEPLSAVDENSRYQLSLELERLFQQFQIPTVFVTHNYAEAARLTNFAIRMRSGKVIASGPTAEVLDPTHGEPSATQAPFSTVDLHGRTDLAEEGLCQLESAIGQLLVPLDSIPNQLPRRIIIRSRDVGLSISKFEGSSFLNQIPAQVEEIREFSNSQALVRLGCGSGTLVALLTLRSVESLKLKDGLAVYALIKSVTLEQS</sequence>
<evidence type="ECO:0000256" key="8">
    <source>
        <dbReference type="ARBA" id="ARBA00023136"/>
    </source>
</evidence>
<evidence type="ECO:0000256" key="1">
    <source>
        <dbReference type="ARBA" id="ARBA00022448"/>
    </source>
</evidence>
<dbReference type="PANTHER" id="PTHR43514:SF4">
    <property type="entry name" value="ABC TRANSPORTER I FAMILY MEMBER 10"/>
    <property type="match status" value="1"/>
</dbReference>
<keyword evidence="5" id="KW-0547">Nucleotide-binding</keyword>
<dbReference type="PANTHER" id="PTHR43514">
    <property type="entry name" value="ABC TRANSPORTER I FAMILY MEMBER 10"/>
    <property type="match status" value="1"/>
</dbReference>
<name>A0A7X1B6W9_9BACT</name>
<dbReference type="Gene3D" id="3.40.50.300">
    <property type="entry name" value="P-loop containing nucleotide triphosphate hydrolases"/>
    <property type="match status" value="1"/>
</dbReference>
<dbReference type="InterPro" id="IPR003593">
    <property type="entry name" value="AAA+_ATPase"/>
</dbReference>
<dbReference type="InterPro" id="IPR017871">
    <property type="entry name" value="ABC_transporter-like_CS"/>
</dbReference>
<evidence type="ECO:0000259" key="11">
    <source>
        <dbReference type="PROSITE" id="PS51866"/>
    </source>
</evidence>
<dbReference type="PROSITE" id="PS51866">
    <property type="entry name" value="MOP"/>
    <property type="match status" value="1"/>
</dbReference>
<dbReference type="InterPro" id="IPR011868">
    <property type="entry name" value="ModC_ABC_ATP-bd"/>
</dbReference>
<comment type="caution">
    <text evidence="12">The sequence shown here is derived from an EMBL/GenBank/DDBJ whole genome shotgun (WGS) entry which is preliminary data.</text>
</comment>
<dbReference type="Pfam" id="PF03459">
    <property type="entry name" value="TOBE"/>
    <property type="match status" value="1"/>
</dbReference>
<dbReference type="Gene3D" id="2.40.50.100">
    <property type="match status" value="1"/>
</dbReference>
<dbReference type="PROSITE" id="PS00211">
    <property type="entry name" value="ABC_TRANSPORTER_1"/>
    <property type="match status" value="1"/>
</dbReference>
<evidence type="ECO:0000259" key="10">
    <source>
        <dbReference type="PROSITE" id="PS50893"/>
    </source>
</evidence>
<dbReference type="InterPro" id="IPR050334">
    <property type="entry name" value="Molybdenum_import_ModC"/>
</dbReference>
<keyword evidence="6 12" id="KW-0067">ATP-binding</keyword>
<evidence type="ECO:0000256" key="7">
    <source>
        <dbReference type="ARBA" id="ARBA00022967"/>
    </source>
</evidence>
<keyword evidence="13" id="KW-1185">Reference proteome</keyword>
<dbReference type="GO" id="GO:0015098">
    <property type="term" value="F:molybdate ion transmembrane transporter activity"/>
    <property type="evidence" value="ECO:0007669"/>
    <property type="project" value="InterPro"/>
</dbReference>
<dbReference type="AlphaFoldDB" id="A0A7X1B6W9"/>
<dbReference type="InterPro" id="IPR005116">
    <property type="entry name" value="Transp-assoc_OB_typ1"/>
</dbReference>
<keyword evidence="2" id="KW-1003">Cell membrane</keyword>
<feature type="domain" description="Mop" evidence="11">
    <location>
        <begin position="290"/>
        <end position="355"/>
    </location>
</feature>
<evidence type="ECO:0000256" key="6">
    <source>
        <dbReference type="ARBA" id="ARBA00022840"/>
    </source>
</evidence>
<keyword evidence="3 9" id="KW-0500">Molybdenum</keyword>
<dbReference type="PROSITE" id="PS50893">
    <property type="entry name" value="ABC_TRANSPORTER_2"/>
    <property type="match status" value="1"/>
</dbReference>
<dbReference type="GO" id="GO:0005524">
    <property type="term" value="F:ATP binding"/>
    <property type="evidence" value="ECO:0007669"/>
    <property type="project" value="UniProtKB-KW"/>
</dbReference>
<proteinExistence type="predicted"/>
<evidence type="ECO:0000256" key="9">
    <source>
        <dbReference type="PROSITE-ProRule" id="PRU01213"/>
    </source>
</evidence>
<dbReference type="RefSeq" id="WP_185660662.1">
    <property type="nucleotide sequence ID" value="NZ_CAWPOO010000012.1"/>
</dbReference>
<evidence type="ECO:0000313" key="13">
    <source>
        <dbReference type="Proteomes" id="UP000526501"/>
    </source>
</evidence>
<evidence type="ECO:0000256" key="5">
    <source>
        <dbReference type="ARBA" id="ARBA00022741"/>
    </source>
</evidence>
<protein>
    <submittedName>
        <fullName evidence="12">Molybdenum ABC transporter ATP-binding protein</fullName>
    </submittedName>
</protein>
<evidence type="ECO:0000256" key="2">
    <source>
        <dbReference type="ARBA" id="ARBA00022475"/>
    </source>
</evidence>
<dbReference type="InterPro" id="IPR004606">
    <property type="entry name" value="Mop_domain"/>
</dbReference>
<dbReference type="Pfam" id="PF00005">
    <property type="entry name" value="ABC_tran"/>
    <property type="match status" value="1"/>
</dbReference>
<dbReference type="GO" id="GO:0016020">
    <property type="term" value="C:membrane"/>
    <property type="evidence" value="ECO:0007669"/>
    <property type="project" value="InterPro"/>
</dbReference>
<dbReference type="InterPro" id="IPR027417">
    <property type="entry name" value="P-loop_NTPase"/>
</dbReference>
<dbReference type="InterPro" id="IPR003439">
    <property type="entry name" value="ABC_transporter-like_ATP-bd"/>
</dbReference>
<dbReference type="EMBL" id="JACHVC010000012">
    <property type="protein sequence ID" value="MBC2606794.1"/>
    <property type="molecule type" value="Genomic_DNA"/>
</dbReference>
<dbReference type="NCBIfam" id="TIGR02142">
    <property type="entry name" value="modC_ABC"/>
    <property type="match status" value="1"/>
</dbReference>
<dbReference type="SMART" id="SM00382">
    <property type="entry name" value="AAA"/>
    <property type="match status" value="1"/>
</dbReference>
<evidence type="ECO:0000256" key="4">
    <source>
        <dbReference type="ARBA" id="ARBA00022519"/>
    </source>
</evidence>
<dbReference type="GO" id="GO:0140359">
    <property type="term" value="F:ABC-type transporter activity"/>
    <property type="evidence" value="ECO:0007669"/>
    <property type="project" value="InterPro"/>
</dbReference>